<protein>
    <recommendedName>
        <fullName evidence="8">Zmp:0000001267</fullName>
    </recommendedName>
</protein>
<feature type="transmembrane region" description="Helical" evidence="5">
    <location>
        <begin position="28"/>
        <end position="49"/>
    </location>
</feature>
<dbReference type="Proteomes" id="UP000694621">
    <property type="component" value="Unplaced"/>
</dbReference>
<evidence type="ECO:0000256" key="2">
    <source>
        <dbReference type="ARBA" id="ARBA00022692"/>
    </source>
</evidence>
<dbReference type="GO" id="GO:0016020">
    <property type="term" value="C:membrane"/>
    <property type="evidence" value="ECO:0007669"/>
    <property type="project" value="UniProtKB-SubCell"/>
</dbReference>
<evidence type="ECO:0000313" key="7">
    <source>
        <dbReference type="Proteomes" id="UP000694621"/>
    </source>
</evidence>
<feature type="transmembrane region" description="Helical" evidence="5">
    <location>
        <begin position="147"/>
        <end position="167"/>
    </location>
</feature>
<sequence>LDTKDPTSSAIDAAMDSTPKKLQLKSHVGLMGGVSLVVGIMIGSGIFISPQTVLLKIGSPGAGLVIWACCGLLTVLASLSYAELGTVIRESGGTYMYILQASGNLMAFLFAFTYVLVLRPGGSAAQALVFAKNIVAPFYQDCPPPVVVVKTVAAGGILLVAIVNCLSVRFTVYLMATKLFALVVIVIGGMLVLIQGNTCPTPIG</sequence>
<evidence type="ECO:0000313" key="6">
    <source>
        <dbReference type="Ensembl" id="ENSAMXP00005024193.1"/>
    </source>
</evidence>
<accession>A0A8B9R7Y2</accession>
<proteinExistence type="predicted"/>
<keyword evidence="4 5" id="KW-0472">Membrane</keyword>
<dbReference type="Pfam" id="PF13520">
    <property type="entry name" value="AA_permease_2"/>
    <property type="match status" value="1"/>
</dbReference>
<feature type="transmembrane region" description="Helical" evidence="5">
    <location>
        <begin position="61"/>
        <end position="82"/>
    </location>
</feature>
<keyword evidence="2 5" id="KW-0812">Transmembrane</keyword>
<dbReference type="Gene3D" id="1.20.1740.10">
    <property type="entry name" value="Amino acid/polyamine transporter I"/>
    <property type="match status" value="1"/>
</dbReference>
<reference evidence="6" key="1">
    <citation type="submission" date="2025-08" db="UniProtKB">
        <authorList>
            <consortium name="Ensembl"/>
        </authorList>
    </citation>
    <scope>IDENTIFICATION</scope>
</reference>
<name>A0A8B9R7Y2_ASTMX</name>
<comment type="subcellular location">
    <subcellularLocation>
        <location evidence="1">Membrane</location>
        <topology evidence="1">Multi-pass membrane protein</topology>
    </subcellularLocation>
</comment>
<dbReference type="PANTHER" id="PTHR11785">
    <property type="entry name" value="AMINO ACID TRANSPORTER"/>
    <property type="match status" value="1"/>
</dbReference>
<dbReference type="InterPro" id="IPR050598">
    <property type="entry name" value="AminoAcid_Transporter"/>
</dbReference>
<dbReference type="PANTHER" id="PTHR11785:SF340">
    <property type="entry name" value="AROMATIC-PREFERRING AMINO ACID TRANSPORTER"/>
    <property type="match status" value="1"/>
</dbReference>
<evidence type="ECO:0000256" key="5">
    <source>
        <dbReference type="SAM" id="Phobius"/>
    </source>
</evidence>
<feature type="transmembrane region" description="Helical" evidence="5">
    <location>
        <begin position="179"/>
        <end position="196"/>
    </location>
</feature>
<dbReference type="Ensembl" id="ENSAMXT00005026706.1">
    <property type="protein sequence ID" value="ENSAMXP00005024193.1"/>
    <property type="gene ID" value="ENSAMXG00005012357.1"/>
</dbReference>
<evidence type="ECO:0008006" key="8">
    <source>
        <dbReference type="Google" id="ProtNLM"/>
    </source>
</evidence>
<dbReference type="GO" id="GO:0015179">
    <property type="term" value="F:L-amino acid transmembrane transporter activity"/>
    <property type="evidence" value="ECO:0007669"/>
    <property type="project" value="TreeGrafter"/>
</dbReference>
<keyword evidence="3 5" id="KW-1133">Transmembrane helix</keyword>
<feature type="transmembrane region" description="Helical" evidence="5">
    <location>
        <begin position="94"/>
        <end position="117"/>
    </location>
</feature>
<dbReference type="AlphaFoldDB" id="A0A8B9R7Y2"/>
<evidence type="ECO:0000256" key="1">
    <source>
        <dbReference type="ARBA" id="ARBA00004141"/>
    </source>
</evidence>
<evidence type="ECO:0000256" key="4">
    <source>
        <dbReference type="ARBA" id="ARBA00023136"/>
    </source>
</evidence>
<evidence type="ECO:0000256" key="3">
    <source>
        <dbReference type="ARBA" id="ARBA00022989"/>
    </source>
</evidence>
<dbReference type="InterPro" id="IPR002293">
    <property type="entry name" value="AA/rel_permease1"/>
</dbReference>
<organism evidence="6 7">
    <name type="scientific">Astyanax mexicanus</name>
    <name type="common">Blind cave fish</name>
    <name type="synonym">Astyanax fasciatus mexicanus</name>
    <dbReference type="NCBI Taxonomy" id="7994"/>
    <lineage>
        <taxon>Eukaryota</taxon>
        <taxon>Metazoa</taxon>
        <taxon>Chordata</taxon>
        <taxon>Craniata</taxon>
        <taxon>Vertebrata</taxon>
        <taxon>Euteleostomi</taxon>
        <taxon>Actinopterygii</taxon>
        <taxon>Neopterygii</taxon>
        <taxon>Teleostei</taxon>
        <taxon>Ostariophysi</taxon>
        <taxon>Characiformes</taxon>
        <taxon>Characoidei</taxon>
        <taxon>Acestrorhamphidae</taxon>
        <taxon>Acestrorhamphinae</taxon>
        <taxon>Astyanax</taxon>
    </lineage>
</organism>